<accession>A0A382IAA8</accession>
<proteinExistence type="predicted"/>
<keyword evidence="1" id="KW-0812">Transmembrane</keyword>
<gene>
    <name evidence="2" type="ORF">METZ01_LOCUS248495</name>
</gene>
<name>A0A382IAA8_9ZZZZ</name>
<keyword evidence="1" id="KW-0472">Membrane</keyword>
<keyword evidence="1" id="KW-1133">Transmembrane helix</keyword>
<reference evidence="2" key="1">
    <citation type="submission" date="2018-05" db="EMBL/GenBank/DDBJ databases">
        <authorList>
            <person name="Lanie J.A."/>
            <person name="Ng W.-L."/>
            <person name="Kazmierczak K.M."/>
            <person name="Andrzejewski T.M."/>
            <person name="Davidsen T.M."/>
            <person name="Wayne K.J."/>
            <person name="Tettelin H."/>
            <person name="Glass J.I."/>
            <person name="Rusch D."/>
            <person name="Podicherti R."/>
            <person name="Tsui H.-C.T."/>
            <person name="Winkler M.E."/>
        </authorList>
    </citation>
    <scope>NUCLEOTIDE SEQUENCE</scope>
</reference>
<feature type="transmembrane region" description="Helical" evidence="1">
    <location>
        <begin position="21"/>
        <end position="42"/>
    </location>
</feature>
<dbReference type="AlphaFoldDB" id="A0A382IAA8"/>
<organism evidence="2">
    <name type="scientific">marine metagenome</name>
    <dbReference type="NCBI Taxonomy" id="408172"/>
    <lineage>
        <taxon>unclassified sequences</taxon>
        <taxon>metagenomes</taxon>
        <taxon>ecological metagenomes</taxon>
    </lineage>
</organism>
<sequence length="43" mass="4730">MSAFFNGLFILRTNLGDMGEALLTANYFYVIPGIGVYGLALVW</sequence>
<protein>
    <submittedName>
        <fullName evidence="2">Uncharacterized protein</fullName>
    </submittedName>
</protein>
<dbReference type="EMBL" id="UINC01065702">
    <property type="protein sequence ID" value="SVB95641.1"/>
    <property type="molecule type" value="Genomic_DNA"/>
</dbReference>
<feature type="non-terminal residue" evidence="2">
    <location>
        <position position="43"/>
    </location>
</feature>
<evidence type="ECO:0000313" key="2">
    <source>
        <dbReference type="EMBL" id="SVB95641.1"/>
    </source>
</evidence>
<evidence type="ECO:0000256" key="1">
    <source>
        <dbReference type="SAM" id="Phobius"/>
    </source>
</evidence>